<dbReference type="eggNOG" id="ENOG502QREF">
    <property type="taxonomic scope" value="Eukaryota"/>
</dbReference>
<evidence type="ECO:0000256" key="6">
    <source>
        <dbReference type="SAM" id="Phobius"/>
    </source>
</evidence>
<dbReference type="Proteomes" id="UP000011777">
    <property type="component" value="Unassembled WGS sequence"/>
</dbReference>
<comment type="subcellular location">
    <subcellularLocation>
        <location evidence="1">Membrane</location>
        <topology evidence="1">Single-pass membrane protein</topology>
    </subcellularLocation>
</comment>
<comment type="caution">
    <text evidence="8">The sequence shown here is derived from an EMBL/GenBank/DDBJ whole genome shotgun (WGS) entry which is preliminary data.</text>
</comment>
<reference evidence="8 9" key="1">
    <citation type="submission" date="2013-02" db="EMBL/GenBank/DDBJ databases">
        <title>Genome sequence of Candida maltosa Xu316, a potential industrial strain for xylitol and ethanol production.</title>
        <authorList>
            <person name="Yu J."/>
            <person name="Wang Q."/>
            <person name="Geng X."/>
            <person name="Bao W."/>
            <person name="He P."/>
            <person name="Cai J."/>
        </authorList>
    </citation>
    <scope>NUCLEOTIDE SEQUENCE [LARGE SCALE GENOMIC DNA]</scope>
    <source>
        <strain evidence="9">Xu316</strain>
    </source>
</reference>
<dbReference type="PANTHER" id="PTHR15407">
    <property type="entry name" value="FUKUTIN-RELATED"/>
    <property type="match status" value="1"/>
</dbReference>
<dbReference type="STRING" id="1245528.M3HTS0"/>
<gene>
    <name evidence="8" type="ORF">G210_4844</name>
</gene>
<evidence type="ECO:0000256" key="1">
    <source>
        <dbReference type="ARBA" id="ARBA00004167"/>
    </source>
</evidence>
<keyword evidence="4 6" id="KW-0472">Membrane</keyword>
<name>M3HTS0_CANMX</name>
<feature type="compositionally biased region" description="Acidic residues" evidence="5">
    <location>
        <begin position="752"/>
        <end position="770"/>
    </location>
</feature>
<dbReference type="AlphaFoldDB" id="M3HTS0"/>
<accession>M3HTS0</accession>
<evidence type="ECO:0000313" key="8">
    <source>
        <dbReference type="EMBL" id="EMG51017.1"/>
    </source>
</evidence>
<feature type="region of interest" description="Disordered" evidence="5">
    <location>
        <begin position="748"/>
        <end position="776"/>
    </location>
</feature>
<evidence type="ECO:0000256" key="5">
    <source>
        <dbReference type="SAM" id="MobiDB-lite"/>
    </source>
</evidence>
<organism evidence="8 9">
    <name type="scientific">Candida maltosa (strain Xu316)</name>
    <name type="common">Yeast</name>
    <dbReference type="NCBI Taxonomy" id="1245528"/>
    <lineage>
        <taxon>Eukaryota</taxon>
        <taxon>Fungi</taxon>
        <taxon>Dikarya</taxon>
        <taxon>Ascomycota</taxon>
        <taxon>Saccharomycotina</taxon>
        <taxon>Pichiomycetes</taxon>
        <taxon>Debaryomycetaceae</taxon>
        <taxon>Candida/Lodderomyces clade</taxon>
        <taxon>Candida</taxon>
    </lineage>
</organism>
<keyword evidence="2 6" id="KW-0812">Transmembrane</keyword>
<proteinExistence type="predicted"/>
<evidence type="ECO:0000259" key="7">
    <source>
        <dbReference type="Pfam" id="PF04991"/>
    </source>
</evidence>
<dbReference type="InterPro" id="IPR007074">
    <property type="entry name" value="LicD/FKTN/FKRP_NTP_transf"/>
</dbReference>
<dbReference type="EMBL" id="AOGT01000035">
    <property type="protein sequence ID" value="EMG51017.1"/>
    <property type="molecule type" value="Genomic_DNA"/>
</dbReference>
<evidence type="ECO:0000256" key="3">
    <source>
        <dbReference type="ARBA" id="ARBA00022989"/>
    </source>
</evidence>
<feature type="domain" description="LicD/FKTN/FKRP nucleotidyltransferase" evidence="7">
    <location>
        <begin position="414"/>
        <end position="527"/>
    </location>
</feature>
<dbReference type="OrthoDB" id="444255at2759"/>
<dbReference type="PANTHER" id="PTHR15407:SF28">
    <property type="entry name" value="RIBITOL-5-PHOSPHATE TRANSFERASE FKTN"/>
    <property type="match status" value="1"/>
</dbReference>
<dbReference type="GO" id="GO:0016020">
    <property type="term" value="C:membrane"/>
    <property type="evidence" value="ECO:0007669"/>
    <property type="project" value="UniProtKB-SubCell"/>
</dbReference>
<evidence type="ECO:0000256" key="2">
    <source>
        <dbReference type="ARBA" id="ARBA00022692"/>
    </source>
</evidence>
<dbReference type="InterPro" id="IPR009644">
    <property type="entry name" value="FKTN/MNN4/W02B3.4-1"/>
</dbReference>
<feature type="transmembrane region" description="Helical" evidence="6">
    <location>
        <begin position="9"/>
        <end position="29"/>
    </location>
</feature>
<evidence type="ECO:0000313" key="9">
    <source>
        <dbReference type="Proteomes" id="UP000011777"/>
    </source>
</evidence>
<dbReference type="HOGENOM" id="CLU_008074_1_1_1"/>
<sequence length="776" mass="90121">MVFIRRTRGVILSISIITINLVILSLIQFKGLRNYVVDNYHTHLDYIKESFLDNGYFNTESKSQSGEFYNKVLHAALSYGGGSLSNSIESSFDNSKKFNQIHIPKDIPNSYQPFDPRFTFGLVLKYLNDHETEGLTELPAFHWGDYLDMSTLEDRFFATTKRTCSSFDVRRKNNPAKNAADNIRDPALYCIDDDQIEDILKNQKDKYDPYVIQTLEKISKEPISTGYHIYDFPGRNAKNNRPLLGRSYLYEFMKNPLTLVMLLPDNKKFQIDVNQQEKTKLVNSPKIYSSDITINLSDEIRKLSDKLPTNVPLTYEKHLTHDMFVDTTPDKVQELLKQQEPLSQTDKHYLESLQNSLAVENPKKYFHEANLMKRDPRFALGGHYDWRFFNGIINDTPDLSISLHQLLKSWLRFTNHHGLNTWVAHGSLLSWYWNGLQFPWDTDIDVQMPIQDLHKLSQMFNQSMIVDFGNDFDNIKFGRYFLDVSNIISQRTRGNGNNNIDARFIDVETGLYIDITGLAISESIAPIRYNPLLVGTFLERNNRDMTISETARNVYLEAYNCRNNHFSRLEELSPLTLSLIEGEFGYVPKDFENIIAVEYTDKSMFDFLYRDFVFLPKLRNWVVKKPVVDFIVKKLPTKSKQRVRTNVLAIDLDDDEYVEFLNENKDDMFNYLLTNNLTSVHSQQMVNFLKGRPTKAILFDHKTDQVKAELLTDLRQDLFKFKALNSAYDYDAELSRIKSRVSDYKLNHDVDSTDEGTPEVTDPLDNDEIAGEVAQM</sequence>
<dbReference type="Pfam" id="PF04991">
    <property type="entry name" value="LicD"/>
    <property type="match status" value="1"/>
</dbReference>
<protein>
    <recommendedName>
        <fullName evidence="7">LicD/FKTN/FKRP nucleotidyltransferase domain-containing protein</fullName>
    </recommendedName>
</protein>
<dbReference type="OMA" id="WNGLQFP"/>
<keyword evidence="3 6" id="KW-1133">Transmembrane helix</keyword>
<evidence type="ECO:0000256" key="4">
    <source>
        <dbReference type="ARBA" id="ARBA00023136"/>
    </source>
</evidence>
<dbReference type="GO" id="GO:0009100">
    <property type="term" value="P:glycoprotein metabolic process"/>
    <property type="evidence" value="ECO:0007669"/>
    <property type="project" value="UniProtKB-ARBA"/>
</dbReference>
<keyword evidence="9" id="KW-1185">Reference proteome</keyword>